<proteinExistence type="predicted"/>
<comment type="caution">
    <text evidence="2">The sequence shown here is derived from an EMBL/GenBank/DDBJ whole genome shotgun (WGS) entry which is preliminary data.</text>
</comment>
<evidence type="ECO:0000313" key="3">
    <source>
        <dbReference type="Proteomes" id="UP001501645"/>
    </source>
</evidence>
<dbReference type="RefSeq" id="WP_345439816.1">
    <property type="nucleotide sequence ID" value="NZ_BAABKO010000004.1"/>
</dbReference>
<feature type="domain" description="LysM" evidence="1">
    <location>
        <begin position="63"/>
        <end position="110"/>
    </location>
</feature>
<protein>
    <recommendedName>
        <fullName evidence="1">LysM domain-containing protein</fullName>
    </recommendedName>
</protein>
<evidence type="ECO:0000313" key="2">
    <source>
        <dbReference type="EMBL" id="GAA4779581.1"/>
    </source>
</evidence>
<evidence type="ECO:0000259" key="1">
    <source>
        <dbReference type="Pfam" id="PF01476"/>
    </source>
</evidence>
<dbReference type="EMBL" id="BAABKO010000004">
    <property type="protein sequence ID" value="GAA4779581.1"/>
    <property type="molecule type" value="Genomic_DNA"/>
</dbReference>
<dbReference type="Proteomes" id="UP001501645">
    <property type="component" value="Unassembled WGS sequence"/>
</dbReference>
<reference evidence="3" key="1">
    <citation type="journal article" date="2019" name="Int. J. Syst. Evol. Microbiol.">
        <title>The Global Catalogue of Microorganisms (GCM) 10K type strain sequencing project: providing services to taxonomists for standard genome sequencing and annotation.</title>
        <authorList>
            <consortium name="The Broad Institute Genomics Platform"/>
            <consortium name="The Broad Institute Genome Sequencing Center for Infectious Disease"/>
            <person name="Wu L."/>
            <person name="Ma J."/>
        </authorList>
    </citation>
    <scope>NUCLEOTIDE SEQUENCE [LARGE SCALE GENOMIC DNA]</scope>
    <source>
        <strain evidence="3">JCM 18537</strain>
    </source>
</reference>
<dbReference type="Gene3D" id="3.10.350.10">
    <property type="entry name" value="LysM domain"/>
    <property type="match status" value="1"/>
</dbReference>
<sequence length="117" mass="11644">MSTIRTAPVRRTRLRLTARGRRVVAALAAAPVVTAIGLGVLNGGGALGSSDAGVPAGGFETVTVLAGDTLWGIAEEIAPDADPRDVVDAIVRLNRLDGGGVDAGAEIAIPAAYASAD</sequence>
<dbReference type="CDD" id="cd00118">
    <property type="entry name" value="LysM"/>
    <property type="match status" value="1"/>
</dbReference>
<dbReference type="Pfam" id="PF01476">
    <property type="entry name" value="LysM"/>
    <property type="match status" value="1"/>
</dbReference>
<dbReference type="InterPro" id="IPR018392">
    <property type="entry name" value="LysM"/>
</dbReference>
<gene>
    <name evidence="2" type="ORF">GCM10023351_25790</name>
</gene>
<dbReference type="InterPro" id="IPR036779">
    <property type="entry name" value="LysM_dom_sf"/>
</dbReference>
<keyword evidence="3" id="KW-1185">Reference proteome</keyword>
<accession>A0ABP9AG67</accession>
<organism evidence="2 3">
    <name type="scientific">Microbacterium gilvum</name>
    <dbReference type="NCBI Taxonomy" id="1336204"/>
    <lineage>
        <taxon>Bacteria</taxon>
        <taxon>Bacillati</taxon>
        <taxon>Actinomycetota</taxon>
        <taxon>Actinomycetes</taxon>
        <taxon>Micrococcales</taxon>
        <taxon>Microbacteriaceae</taxon>
        <taxon>Microbacterium</taxon>
    </lineage>
</organism>
<name>A0ABP9AG67_9MICO</name>